<feature type="domain" description="ABC toxin N-terminal" evidence="5">
    <location>
        <begin position="1328"/>
        <end position="1452"/>
    </location>
</feature>
<evidence type="ECO:0000259" key="3">
    <source>
        <dbReference type="Pfam" id="PF18276"/>
    </source>
</evidence>
<feature type="compositionally biased region" description="Polar residues" evidence="2">
    <location>
        <begin position="292"/>
        <end position="306"/>
    </location>
</feature>
<dbReference type="Pfam" id="PF18413">
    <property type="entry name" value="Neuraminidase"/>
    <property type="match status" value="1"/>
</dbReference>
<dbReference type="Proteomes" id="UP001338125">
    <property type="component" value="Unassembled WGS sequence"/>
</dbReference>
<feature type="coiled-coil region" evidence="1">
    <location>
        <begin position="2362"/>
        <end position="2410"/>
    </location>
</feature>
<evidence type="ECO:0000313" key="6">
    <source>
        <dbReference type="EMBL" id="KAK5992853.1"/>
    </source>
</evidence>
<dbReference type="Pfam" id="PF20220">
    <property type="entry name" value="ABC_toxin_N"/>
    <property type="match status" value="1"/>
</dbReference>
<feature type="coiled-coil region" evidence="1">
    <location>
        <begin position="2198"/>
        <end position="2232"/>
    </location>
</feature>
<sequence>MASNDCLSESEVDVLSSNLFPKIINNARLLETIRANLAMSRSLQGTLDAVLASFAVSEDEKAQLSLLLLLNRLSNYSIGVVIFCLSQSQLAGIASGSIKSQKELAAHVVTVPAVASDIPRDCQDAWAKLRRRLFALEPTAMVLGLARSGNLPLPDGQRDVVVSVLEVATEKFNFNIAKESIRALLDGDGIKAEVPGAHQDQWPVARRFLFQLQRLQALVNEPEDIGALVKCGYNSAEELSRSGDSSVKAMVMQGIPEKRAVQIRNHAAVVSVRSEDMWTTALKARDAKNEANDSLTAVTSVSSRESGNPDADEPPLAPEINFTAMFGLESMGCEDCASVTGPAAYFVDLLQTLKSIKLRDPSLPPGSPTPPDSPTLLDKLFARRPDMGNLQLSCSNTNVLIPYIDLVNEVLDIIAQPRHINYPVYSDFVQKKVYPMDRFPYNHAIDSIRAYLTALGSSRYQFLSSLQSINLVTDNVEHSSQAQEVLDRSLAAEALGLQHEDYVAICREGFYSLDFLRTLDPSMDEKKYVELIGLMTAGQYWGYKDDAAMVNPTGGLTNITEQLLPRSGLNFQDLLDILKTSYINGRLVIISAKPKEGGPEFTGELSDMRLRLLLENGTTDPLNADICWQLQAFVRLRQKLQWPIEELDAVAVPLAQSRTTSFDPELLNGLAAVKQIAELSDISPTELQPLWGDINTHGPKSLYAQYFLKGPIPPSERKVFEPDANGEFLQGDETIADYIHTLALALRVNTTSLNAIITSTGLADRLSLHNVSFLYRVSVLCQILEISPADYTNLLELYPEAFDPFESPKTTLGLIKEVKALLSQSDPWTLDQLMFVTKGKSDISDSQHNLGVENILQVAVSLFANIKASGAISGSVDVDGIPETDLAERVQQVAGQLLGIQTGIKASEYINRSPVKQDEGTLLLITQYLAVRIGLLDAQRVSEELSAAGKTTHDRQKLFLETTVPLLPKTQQRQIIIDSLKPQVEGIGVPVLQFALSEVVQVSSTVSPQEVKSGMDVMLLLAGNTELDEGNFEGRFLPSNTDIYIIYIETAETDSPPGNLFIDGAQIDFSKTLDPNAPWAATTGPLVGGRSYRLAFTGNVKALRWTTQQAVGVPSVGFNKETLIPETVVSDITTVLLKLMRMATVIAYFGLDISEIAFWQSSQILDFNAPSYENVQELQLYSLLKNEFSRNGAAQPLISLYQWLHNHEAKGGTLVEILTAVTAWPKRVCEDFLKSRYPNLESNTKSLLDVFREVRTLFEMRESLRFVDKLDIPSVSLSTLFNIAAPAMPPTVKQDFEKAAALRLGVQSRFNGTKAGGGAKTVLATANDQVRGNSRDVLVQYLLAMDYAKEKKLTHPDKLFAHFLIDVQMGPTLQTSRIKQAISTIQLFVQRCMLGAEKENGITGTLLMGRADWEYIMQYRLWEANRKSFLYPENWLDPTLRDDKTDQFKAIESKILQEKLDNDVIRDIVQDYVYEVNDTADLQVEAYFWDREDKDDDDNYKSVFHFFGRTRTSPPVYYYRQLDLGGMATNIIAYWTPWSKLDLDVAVHESDADGRKLSQPGSYFIPANISGRLLVFLPEITLGQQPQNSSVFTEETFESLSKKPINTTQADRQWEIRLGFIEYRNGAWSSKRISQSIITVPQESSSLGKQLPAVSSFKFWPKARKLEGSDVEILTIRVERLSGLQSNTPTIPDGARLVPDTHVQVLGEFELRDQHLVLVGPDKLPVSSYSNTSPSSNKTLPTVFSRLDWPVPKDSPNRIPVNSVHNGQRDVRPLLGMVTRHKDSKTLYKWTMSFDTVNNIVPTGLVFDLASVDDTKTYFAFPPQYLDSTPRRMSFTPKLVRNLNLSKSLVSVYETLSKLPENQYLEAFGRRNSNIYHELSTAFAIHNWELGVHIPSLLLERLIANQQFELALDVARLVFDPAADGDRVDRCWSFPPFRDERIRKGKGPDFDLEWKKKMTAEEWRASKFSVHAAARGNPVAYMKRIAIKYIEILITEGDNLFRQNTFETLPLAIHRYTEASHVFGPPPVEIPPLGKRAVKTYNQIAKDLDAFSNATIDMELDFPFYSEPGQRGYFCVPANPNIVSLHNLIDDRLYKIRNGMDIDGNARTLALWEAPIDPGALVRANALGGADGLSNLLASLNGPIPKQRFSYLIKRAFEFVDVLKVSAQQLLAIREKKDAEALTVLRSQHRKTVLKLATDIREAQKKEIQRAMESLEEKRKQQEMRLRFYLDITGDDKQAPQPGESWQDIKQIIQPPTKDDFRLSPYEQEEFDQAGKAFEAQKMVANFELAASALFGLPSFSAEIEPFGVGATASYGGDQLGNIPICIASAHRAEAEKAASDSSTAAFQAQVTRRLQKRRLKANTIGREIVKLDKDMEQLRARVETCEARMKLQQQRVENAEAEEQWLQSKYTTQQLYSTLDSSLSSLFHQTYKMASEVTSTAQRALDFEHSMRYPNSNAPGSTGSFLENNLRDGYFIGEALYLDLKRMEATHMDNRPHDLEIHKTVSLRQLDAWAFLELRESGVIEFDLPEAIFDMDFPGHYCRRIFSVELTIPDAGPHTSQNCKLSLRSHRYRVSPLVGNAEAYNAAADREIDDGTTFHTDLIPITSVAFGTGGQFNFSSTRERYGPFEGAGAISRWSLRLPPTLRAFDYNDMSDLLLHVRYTALDGGDALARIADEALRKRISTGDDAFSVAAIDLVKDYPDEWRACIESDDPAALLSLTGLQSRTMPVWTRLGKVTAENIALLVAPEPGALNAEVVVNPAKSVMLERTGAPDVGDYYVVASQSAEVIVADEWKIKGLAGQKTLTKAWFVIGFTVSGLK</sequence>
<evidence type="ECO:0000256" key="2">
    <source>
        <dbReference type="SAM" id="MobiDB-lite"/>
    </source>
</evidence>
<feature type="domain" description="Tc toxin complex TcA C-terminal TcB-binding" evidence="3">
    <location>
        <begin position="2374"/>
        <end position="2665"/>
    </location>
</feature>
<evidence type="ECO:0000313" key="7">
    <source>
        <dbReference type="Proteomes" id="UP001338125"/>
    </source>
</evidence>
<dbReference type="EMBL" id="JAVFKD010000012">
    <property type="protein sequence ID" value="KAK5992853.1"/>
    <property type="molecule type" value="Genomic_DNA"/>
</dbReference>
<evidence type="ECO:0000259" key="5">
    <source>
        <dbReference type="Pfam" id="PF20220"/>
    </source>
</evidence>
<comment type="caution">
    <text evidence="6">The sequence shown here is derived from an EMBL/GenBank/DDBJ whole genome shotgun (WGS) entry which is preliminary data.</text>
</comment>
<organism evidence="6 7">
    <name type="scientific">Cladobotryum mycophilum</name>
    <dbReference type="NCBI Taxonomy" id="491253"/>
    <lineage>
        <taxon>Eukaryota</taxon>
        <taxon>Fungi</taxon>
        <taxon>Dikarya</taxon>
        <taxon>Ascomycota</taxon>
        <taxon>Pezizomycotina</taxon>
        <taxon>Sordariomycetes</taxon>
        <taxon>Hypocreomycetidae</taxon>
        <taxon>Hypocreales</taxon>
        <taxon>Hypocreaceae</taxon>
        <taxon>Cladobotryum</taxon>
    </lineage>
</organism>
<proteinExistence type="predicted"/>
<feature type="domain" description="Neuraminidase-like" evidence="4">
    <location>
        <begin position="1482"/>
        <end position="1645"/>
    </location>
</feature>
<accession>A0ABR0SL45</accession>
<evidence type="ECO:0000256" key="1">
    <source>
        <dbReference type="SAM" id="Coils"/>
    </source>
</evidence>
<name>A0ABR0SL45_9HYPO</name>
<feature type="region of interest" description="Disordered" evidence="2">
    <location>
        <begin position="289"/>
        <end position="316"/>
    </location>
</feature>
<keyword evidence="7" id="KW-1185">Reference proteome</keyword>
<dbReference type="InterPro" id="IPR040840">
    <property type="entry name" value="TcA_TcB_BD"/>
</dbReference>
<dbReference type="Pfam" id="PF18276">
    <property type="entry name" value="TcA_TcB_BD"/>
    <property type="match status" value="1"/>
</dbReference>
<protein>
    <submittedName>
        <fullName evidence="6">Toxin subunit YenA2-like protein</fullName>
    </submittedName>
</protein>
<dbReference type="InterPro" id="IPR041079">
    <property type="entry name" value="Neuraminidase-like"/>
</dbReference>
<reference evidence="6 7" key="1">
    <citation type="submission" date="2024-01" db="EMBL/GenBank/DDBJ databases">
        <title>Complete genome of Cladobotryum mycophilum ATHUM6906.</title>
        <authorList>
            <person name="Christinaki A.C."/>
            <person name="Myridakis A.I."/>
            <person name="Kouvelis V.N."/>
        </authorList>
    </citation>
    <scope>NUCLEOTIDE SEQUENCE [LARGE SCALE GENOMIC DNA]</scope>
    <source>
        <strain evidence="6 7">ATHUM6906</strain>
    </source>
</reference>
<evidence type="ECO:0000259" key="4">
    <source>
        <dbReference type="Pfam" id="PF18413"/>
    </source>
</evidence>
<keyword evidence="1" id="KW-0175">Coiled coil</keyword>
<gene>
    <name evidence="6" type="ORF">PT974_06275</name>
</gene>
<dbReference type="InterPro" id="IPR046839">
    <property type="entry name" value="ABC_toxin_N"/>
</dbReference>